<gene>
    <name evidence="1" type="ORF">GQ607_006847</name>
</gene>
<name>A0A8H3WFF8_9PEZI</name>
<dbReference type="AlphaFoldDB" id="A0A8H3WFF8"/>
<reference evidence="1 2" key="1">
    <citation type="submission" date="2019-12" db="EMBL/GenBank/DDBJ databases">
        <title>A genome sequence resource for the geographically widespread anthracnose pathogen Colletotrichum asianum.</title>
        <authorList>
            <person name="Meng Y."/>
        </authorList>
    </citation>
    <scope>NUCLEOTIDE SEQUENCE [LARGE SCALE GENOMIC DNA]</scope>
    <source>
        <strain evidence="1 2">ICMP 18580</strain>
    </source>
</reference>
<dbReference type="Proteomes" id="UP000434172">
    <property type="component" value="Unassembled WGS sequence"/>
</dbReference>
<protein>
    <submittedName>
        <fullName evidence="1">Uncharacterized protein</fullName>
    </submittedName>
</protein>
<organism evidence="1 2">
    <name type="scientific">Colletotrichum asianum</name>
    <dbReference type="NCBI Taxonomy" id="702518"/>
    <lineage>
        <taxon>Eukaryota</taxon>
        <taxon>Fungi</taxon>
        <taxon>Dikarya</taxon>
        <taxon>Ascomycota</taxon>
        <taxon>Pezizomycotina</taxon>
        <taxon>Sordariomycetes</taxon>
        <taxon>Hypocreomycetidae</taxon>
        <taxon>Glomerellales</taxon>
        <taxon>Glomerellaceae</taxon>
        <taxon>Colletotrichum</taxon>
        <taxon>Colletotrichum gloeosporioides species complex</taxon>
    </lineage>
</organism>
<dbReference type="EMBL" id="WOWK01000033">
    <property type="protein sequence ID" value="KAF0326029.1"/>
    <property type="molecule type" value="Genomic_DNA"/>
</dbReference>
<comment type="caution">
    <text evidence="1">The sequence shown here is derived from an EMBL/GenBank/DDBJ whole genome shotgun (WGS) entry which is preliminary data.</text>
</comment>
<evidence type="ECO:0000313" key="2">
    <source>
        <dbReference type="Proteomes" id="UP000434172"/>
    </source>
</evidence>
<accession>A0A8H3WFF8</accession>
<proteinExistence type="predicted"/>
<evidence type="ECO:0000313" key="1">
    <source>
        <dbReference type="EMBL" id="KAF0326029.1"/>
    </source>
</evidence>
<sequence>MSSVAPITLRDLLLGDDDDDHLGCYPRLETTVKLTNAKKPTVATFIKENVIVPPTAKPFPAEFWDFTDIVDDEDLDESAVPWLMFAARLRDHDGEASVETSLKSHYLNAASEIAKRKLPHLSERIQEIKLRFNEQQTVNVVVEKKDQAFKPDGQLDLEGFKPDGSKQAVVIFEAKAEKIVARAIANIREMLTDEPEEDWDERSTLPLQQIGTYCIVLNSRYGILYDDDCLIFVRFDDLIYTDGKPNFKTGLGGTCSIEVVEERSR</sequence>
<keyword evidence="2" id="KW-1185">Reference proteome</keyword>